<evidence type="ECO:0000313" key="3">
    <source>
        <dbReference type="EMBL" id="QDU36654.1"/>
    </source>
</evidence>
<keyword evidence="2" id="KW-0732">Signal</keyword>
<dbReference type="InterPro" id="IPR010297">
    <property type="entry name" value="DUF900_hydrolase"/>
</dbReference>
<feature type="chain" id="PRO_5021941175" evidence="2">
    <location>
        <begin position="27"/>
        <end position="451"/>
    </location>
</feature>
<organism evidence="3 4">
    <name type="scientific">Maioricimonas rarisocia</name>
    <dbReference type="NCBI Taxonomy" id="2528026"/>
    <lineage>
        <taxon>Bacteria</taxon>
        <taxon>Pseudomonadati</taxon>
        <taxon>Planctomycetota</taxon>
        <taxon>Planctomycetia</taxon>
        <taxon>Planctomycetales</taxon>
        <taxon>Planctomycetaceae</taxon>
        <taxon>Maioricimonas</taxon>
    </lineage>
</organism>
<dbReference type="KEGG" id="mri:Mal4_09420"/>
<dbReference type="AlphaFoldDB" id="A0A517Z2E6"/>
<dbReference type="RefSeq" id="WP_145367293.1">
    <property type="nucleotide sequence ID" value="NZ_CP036275.1"/>
</dbReference>
<feature type="region of interest" description="Disordered" evidence="1">
    <location>
        <begin position="25"/>
        <end position="71"/>
    </location>
</feature>
<proteinExistence type="predicted"/>
<gene>
    <name evidence="3" type="ORF">Mal4_09420</name>
</gene>
<keyword evidence="3" id="KW-0378">Hydrolase</keyword>
<dbReference type="PANTHER" id="PTHR36513:SF1">
    <property type="entry name" value="TRANSMEMBRANE PROTEIN"/>
    <property type="match status" value="1"/>
</dbReference>
<dbReference type="EMBL" id="CP036275">
    <property type="protein sequence ID" value="QDU36654.1"/>
    <property type="molecule type" value="Genomic_DNA"/>
</dbReference>
<dbReference type="OrthoDB" id="334507at2"/>
<evidence type="ECO:0000313" key="4">
    <source>
        <dbReference type="Proteomes" id="UP000320496"/>
    </source>
</evidence>
<feature type="signal peptide" evidence="2">
    <location>
        <begin position="1"/>
        <end position="26"/>
    </location>
</feature>
<dbReference type="Pfam" id="PF05990">
    <property type="entry name" value="DUF900"/>
    <property type="match status" value="1"/>
</dbReference>
<protein>
    <submittedName>
        <fullName evidence="3">Alpha/beta hydrolase family protein</fullName>
    </submittedName>
</protein>
<feature type="compositionally biased region" description="Polar residues" evidence="1">
    <location>
        <begin position="25"/>
        <end position="39"/>
    </location>
</feature>
<dbReference type="Gene3D" id="3.40.50.1820">
    <property type="entry name" value="alpha/beta hydrolase"/>
    <property type="match status" value="1"/>
</dbReference>
<dbReference type="Proteomes" id="UP000320496">
    <property type="component" value="Chromosome"/>
</dbReference>
<dbReference type="GO" id="GO:0016787">
    <property type="term" value="F:hydrolase activity"/>
    <property type="evidence" value="ECO:0007669"/>
    <property type="project" value="UniProtKB-KW"/>
</dbReference>
<dbReference type="PANTHER" id="PTHR36513">
    <property type="entry name" value="ABC TRANSMEMBRANE TYPE-1 DOMAIN-CONTAINING PROTEIN"/>
    <property type="match status" value="1"/>
</dbReference>
<reference evidence="3 4" key="1">
    <citation type="submission" date="2019-02" db="EMBL/GenBank/DDBJ databases">
        <title>Deep-cultivation of Planctomycetes and their phenomic and genomic characterization uncovers novel biology.</title>
        <authorList>
            <person name="Wiegand S."/>
            <person name="Jogler M."/>
            <person name="Boedeker C."/>
            <person name="Pinto D."/>
            <person name="Vollmers J."/>
            <person name="Rivas-Marin E."/>
            <person name="Kohn T."/>
            <person name="Peeters S.H."/>
            <person name="Heuer A."/>
            <person name="Rast P."/>
            <person name="Oberbeckmann S."/>
            <person name="Bunk B."/>
            <person name="Jeske O."/>
            <person name="Meyerdierks A."/>
            <person name="Storesund J.E."/>
            <person name="Kallscheuer N."/>
            <person name="Luecker S."/>
            <person name="Lage O.M."/>
            <person name="Pohl T."/>
            <person name="Merkel B.J."/>
            <person name="Hornburger P."/>
            <person name="Mueller R.-W."/>
            <person name="Bruemmer F."/>
            <person name="Labrenz M."/>
            <person name="Spormann A.M."/>
            <person name="Op den Camp H."/>
            <person name="Overmann J."/>
            <person name="Amann R."/>
            <person name="Jetten M.S.M."/>
            <person name="Mascher T."/>
            <person name="Medema M.H."/>
            <person name="Devos D.P."/>
            <person name="Kaster A.-K."/>
            <person name="Ovreas L."/>
            <person name="Rohde M."/>
            <person name="Galperin M.Y."/>
            <person name="Jogler C."/>
        </authorList>
    </citation>
    <scope>NUCLEOTIDE SEQUENCE [LARGE SCALE GENOMIC DNA]</scope>
    <source>
        <strain evidence="3 4">Mal4</strain>
    </source>
</reference>
<evidence type="ECO:0000256" key="2">
    <source>
        <dbReference type="SAM" id="SignalP"/>
    </source>
</evidence>
<name>A0A517Z2E6_9PLAN</name>
<sequence length="451" mass="49302" precursor="true">MSHRPTLLSIALIAAPLVVLSCRSSAPSRNTAESVTGRESSPEDGPGGSTAIHTVTHRQQRSGERPASLVRWEGERPTLQVLFATNRIPQRPSPGSRWSYDRQFDQTLRFGLCHVTLSEQRRGNPPEPDTPPPRLLGFIPLPQEPPPPPPPAPEVTLVQPLAGIEFHDRLKQMLAESATPELLLFVHGFNMDLDTSSIRAAQVALDMPFEGAVICYSWPSRDSEKARSTDSQIVEQSGLPLARLLVALLDEVPETTRVHIVAHCMGNRALLEALNKLPDRFEEPRRIDNIVHAAPDVSVNEFRELAPRGTRLANRVTLYVCESDPALAGSPASADAPRAGNARPPLVIPGIETIDTDCVSTGPLGEAHDVVELGLLGDLSALIREGRPASQRPWLDLAESNAGVWWICRRKPEEEVWSWPRAAKQTAEAPRTPEPAESPIRLLSAPGNSEE</sequence>
<dbReference type="SUPFAM" id="SSF53474">
    <property type="entry name" value="alpha/beta-Hydrolases"/>
    <property type="match status" value="1"/>
</dbReference>
<evidence type="ECO:0000256" key="1">
    <source>
        <dbReference type="SAM" id="MobiDB-lite"/>
    </source>
</evidence>
<dbReference type="InterPro" id="IPR029058">
    <property type="entry name" value="AB_hydrolase_fold"/>
</dbReference>
<accession>A0A517Z2E6</accession>
<keyword evidence="4" id="KW-1185">Reference proteome</keyword>
<dbReference type="PROSITE" id="PS51257">
    <property type="entry name" value="PROKAR_LIPOPROTEIN"/>
    <property type="match status" value="1"/>
</dbReference>
<feature type="region of interest" description="Disordered" evidence="1">
    <location>
        <begin position="417"/>
        <end position="451"/>
    </location>
</feature>